<reference evidence="1 2" key="1">
    <citation type="submission" date="2012-11" db="EMBL/GenBank/DDBJ databases">
        <authorList>
            <person name="Linke B."/>
        </authorList>
    </citation>
    <scope>NUCLEOTIDE SEQUENCE [LARGE SCALE GENOMIC DNA]</scope>
    <source>
        <strain evidence="2">CFBP 1232</strain>
    </source>
</reference>
<evidence type="ECO:0000313" key="1">
    <source>
        <dbReference type="EMBL" id="CCO92485.1"/>
    </source>
</evidence>
<proteinExistence type="predicted"/>
<name>A0A830ZZN3_ERWAM</name>
<protein>
    <submittedName>
        <fullName evidence="1">Uncharacterized protein</fullName>
    </submittedName>
</protein>
<dbReference type="RefSeq" id="WP_004155312.1">
    <property type="nucleotide sequence ID" value="NZ_BAYW01000004.1"/>
</dbReference>
<evidence type="ECO:0000313" key="2">
    <source>
        <dbReference type="Proteomes" id="UP000013111"/>
    </source>
</evidence>
<dbReference type="AlphaFoldDB" id="A0A830ZZN3"/>
<reference evidence="1 2" key="2">
    <citation type="submission" date="2013-04" db="EMBL/GenBank/DDBJ databases">
        <title>Comparative genomics of 12 strains of Erwinia amylovora identifies a pan-genome with a large conserved core and provides insights into host specificity.</title>
        <authorList>
            <person name="Mann R.A."/>
            <person name="Smits T.H.M."/>
            <person name="Buehlmann A."/>
            <person name="Blom J."/>
            <person name="Goesmann A."/>
            <person name="Frey J.E."/>
            <person name="Plummer K.M."/>
            <person name="Beer S.V."/>
            <person name="Luck J."/>
            <person name="Duffy B."/>
            <person name="Rodoni B."/>
        </authorList>
    </citation>
    <scope>NUCLEOTIDE SEQUENCE [LARGE SCALE GENOMIC DNA]</scope>
    <source>
        <strain evidence="2">CFBP 1232</strain>
    </source>
</reference>
<dbReference type="EMBL" id="CAPB01000006">
    <property type="protein sequence ID" value="CCO92485.1"/>
    <property type="molecule type" value="Genomic_DNA"/>
</dbReference>
<dbReference type="Proteomes" id="UP000013111">
    <property type="component" value="Unassembled WGS sequence"/>
</dbReference>
<comment type="caution">
    <text evidence="1">The sequence shown here is derived from an EMBL/GenBank/DDBJ whole genome shotgun (WGS) entry which is preliminary data.</text>
</comment>
<gene>
    <name evidence="1" type="ORF">BN437_0520</name>
</gene>
<sequence length="110" mass="12213">MKKHFLLLILAVTVLLLGWFTLRTPAHDAHYDAATCAAVVVLGPPTSPQDFTDKLRTVIVSENNSWSLKQVAWDDRLGQRSIARYQTLSDGQKEKSAKNIDSCISAMQAQ</sequence>
<organism evidence="1 2">
    <name type="scientific">Erwinia amylovora NBRC 12687 = CFBP 1232</name>
    <dbReference type="NCBI Taxonomy" id="1219359"/>
    <lineage>
        <taxon>Bacteria</taxon>
        <taxon>Pseudomonadati</taxon>
        <taxon>Pseudomonadota</taxon>
        <taxon>Gammaproteobacteria</taxon>
        <taxon>Enterobacterales</taxon>
        <taxon>Erwiniaceae</taxon>
        <taxon>Erwinia</taxon>
    </lineage>
</organism>
<accession>A0A830ZZN3</accession>
<dbReference type="GeneID" id="97604842"/>